<keyword evidence="1" id="KW-0732">Signal</keyword>
<name>A0A4S4ARU8_9RHOO</name>
<evidence type="ECO:0000313" key="5">
    <source>
        <dbReference type="Proteomes" id="UP000307956"/>
    </source>
</evidence>
<feature type="signal peptide" evidence="1">
    <location>
        <begin position="1"/>
        <end position="26"/>
    </location>
</feature>
<dbReference type="SUPFAM" id="SSF63411">
    <property type="entry name" value="LuxS/MPP-like metallohydrolase"/>
    <property type="match status" value="2"/>
</dbReference>
<dbReference type="PANTHER" id="PTHR11851">
    <property type="entry name" value="METALLOPROTEASE"/>
    <property type="match status" value="1"/>
</dbReference>
<dbReference type="Pfam" id="PF05193">
    <property type="entry name" value="Peptidase_M16_C"/>
    <property type="match status" value="1"/>
</dbReference>
<feature type="domain" description="Peptidase M16 C-terminal" evidence="3">
    <location>
        <begin position="194"/>
        <end position="368"/>
    </location>
</feature>
<dbReference type="Gene3D" id="3.30.830.10">
    <property type="entry name" value="Metalloenzyme, LuxS/M16 peptidase-like"/>
    <property type="match status" value="2"/>
</dbReference>
<dbReference type="Pfam" id="PF00675">
    <property type="entry name" value="Peptidase_M16"/>
    <property type="match status" value="1"/>
</dbReference>
<sequence>MPMTRIRFLHALATTLCLCAAAAAQAGPQIQHWIADTGARVYFVESRALPMVDIQVDFAAGSAFEPAGKAGLASLTRGLLDAGTATLDEQAIADRTADIGARIGGGADDDRASLSVRTLSAPAERDAAVALGAELLARPGFPQDVLERERARSIAGLREALTQPGNLAARSFSGAIYGDHPYGRVTTEESLTAITRDDLVRFHREHYGARRASVAIVGDVSRAEAAEIARRLTADLPPGEAPAPLAAPQQPARHTVRVPHPSAQAHLLLGLPGMAREDPDYYPLLVGNYVLGGGGFVSRLTREVREKRGYAYSVYSYFSPQWVAGPFQIGLQTRGSQIDAALGLVEKTLAAFIAEGPTEAELQAARDNIVNGFGLRLDSNSKILGYVSMIGFYGLPLDWLDAYPRHVEEVTAAAVRDAFARRVRPEHLVTVVVGGDGDNKGNGNAAAAPATGPAR</sequence>
<gene>
    <name evidence="4" type="ORF">E6O51_10375</name>
</gene>
<proteinExistence type="predicted"/>
<dbReference type="Proteomes" id="UP000307956">
    <property type="component" value="Unassembled WGS sequence"/>
</dbReference>
<dbReference type="OrthoDB" id="9811314at2"/>
<dbReference type="InterPro" id="IPR011765">
    <property type="entry name" value="Pept_M16_N"/>
</dbReference>
<dbReference type="InterPro" id="IPR011249">
    <property type="entry name" value="Metalloenz_LuxS/M16"/>
</dbReference>
<evidence type="ECO:0000259" key="3">
    <source>
        <dbReference type="Pfam" id="PF05193"/>
    </source>
</evidence>
<evidence type="ECO:0000259" key="2">
    <source>
        <dbReference type="Pfam" id="PF00675"/>
    </source>
</evidence>
<dbReference type="InterPro" id="IPR050361">
    <property type="entry name" value="MPP/UQCRC_Complex"/>
</dbReference>
<feature type="chain" id="PRO_5020553576" evidence="1">
    <location>
        <begin position="27"/>
        <end position="455"/>
    </location>
</feature>
<dbReference type="PANTHER" id="PTHR11851:SF224">
    <property type="entry name" value="PROCESSING PROTEASE"/>
    <property type="match status" value="1"/>
</dbReference>
<organism evidence="4 5">
    <name type="scientific">Pseudothauera rhizosphaerae</name>
    <dbReference type="NCBI Taxonomy" id="2565932"/>
    <lineage>
        <taxon>Bacteria</taxon>
        <taxon>Pseudomonadati</taxon>
        <taxon>Pseudomonadota</taxon>
        <taxon>Betaproteobacteria</taxon>
        <taxon>Rhodocyclales</taxon>
        <taxon>Zoogloeaceae</taxon>
        <taxon>Pseudothauera</taxon>
    </lineage>
</organism>
<evidence type="ECO:0000256" key="1">
    <source>
        <dbReference type="SAM" id="SignalP"/>
    </source>
</evidence>
<dbReference type="GO" id="GO:0046872">
    <property type="term" value="F:metal ion binding"/>
    <property type="evidence" value="ECO:0007669"/>
    <property type="project" value="InterPro"/>
</dbReference>
<dbReference type="InterPro" id="IPR007863">
    <property type="entry name" value="Peptidase_M16_C"/>
</dbReference>
<accession>A0A4S4ARU8</accession>
<reference evidence="4 5" key="1">
    <citation type="submission" date="2019-04" db="EMBL/GenBank/DDBJ databases">
        <title>Azoarcus rhizosphaerae sp. nov. isolated from rhizosphere of Ficus religiosa.</title>
        <authorList>
            <person name="Lin S.-Y."/>
            <person name="Hameed A."/>
            <person name="Hsu Y.-H."/>
            <person name="Young C.-C."/>
        </authorList>
    </citation>
    <scope>NUCLEOTIDE SEQUENCE [LARGE SCALE GENOMIC DNA]</scope>
    <source>
        <strain evidence="4 5">CC-YHH848</strain>
    </source>
</reference>
<comment type="caution">
    <text evidence="4">The sequence shown here is derived from an EMBL/GenBank/DDBJ whole genome shotgun (WGS) entry which is preliminary data.</text>
</comment>
<dbReference type="EMBL" id="SSOD01000007">
    <property type="protein sequence ID" value="THF61220.1"/>
    <property type="molecule type" value="Genomic_DNA"/>
</dbReference>
<feature type="domain" description="Peptidase M16 N-terminal" evidence="2">
    <location>
        <begin position="50"/>
        <end position="184"/>
    </location>
</feature>
<keyword evidence="5" id="KW-1185">Reference proteome</keyword>
<protein>
    <submittedName>
        <fullName evidence="4">Insulinase family protein</fullName>
    </submittedName>
</protein>
<dbReference type="AlphaFoldDB" id="A0A4S4ARU8"/>
<evidence type="ECO:0000313" key="4">
    <source>
        <dbReference type="EMBL" id="THF61220.1"/>
    </source>
</evidence>